<keyword evidence="2" id="KW-0812">Transmembrane</keyword>
<reference evidence="4 5" key="1">
    <citation type="journal article" date="2015" name="BMC Genomics">
        <title>The genome of the truffle-parasite Tolypocladium ophioglossoides and the evolution of antifungal peptaibiotics.</title>
        <authorList>
            <person name="Quandt C.A."/>
            <person name="Bushley K.E."/>
            <person name="Spatafora J.W."/>
        </authorList>
    </citation>
    <scope>NUCLEOTIDE SEQUENCE [LARGE SCALE GENOMIC DNA]</scope>
    <source>
        <strain evidence="4 5">CBS 100239</strain>
    </source>
</reference>
<gene>
    <name evidence="4" type="ORF">TOPH_04344</name>
</gene>
<dbReference type="EMBL" id="LFRF01000010">
    <property type="protein sequence ID" value="KND91078.1"/>
    <property type="molecule type" value="Genomic_DNA"/>
</dbReference>
<dbReference type="Proteomes" id="UP000036947">
    <property type="component" value="Unassembled WGS sequence"/>
</dbReference>
<feature type="region of interest" description="Disordered" evidence="1">
    <location>
        <begin position="223"/>
        <end position="247"/>
    </location>
</feature>
<accession>A0A0L0NAD1</accession>
<protein>
    <recommendedName>
        <fullName evidence="6">Mid2 domain-containing protein</fullName>
    </recommendedName>
</protein>
<feature type="chain" id="PRO_5005544935" description="Mid2 domain-containing protein" evidence="3">
    <location>
        <begin position="28"/>
        <end position="247"/>
    </location>
</feature>
<sequence>MARVAGPSKLTSLTLLLISLWADWTQSAATCYDLAGKVNTALYPCDTSADVSPCCGPVDFCLSNGLCLDAGSNNGLTQQGCTSQDWHSPCAKHCPGTTAADGFQYLMLCSGFDGTGNNPLCCGADYSCCNSTQNIITTIAQFSTLSRAAGAPATTDTTSSSTPNTSAATRASQSAASTSAAASSGGDDKLLAVGAGLGIPLGLALVAALAFLGWQMRKQQKLKRSVATSSEPPAELLATVPSEMEAK</sequence>
<comment type="caution">
    <text evidence="4">The sequence shown here is derived from an EMBL/GenBank/DDBJ whole genome shotgun (WGS) entry which is preliminary data.</text>
</comment>
<feature type="compositionally biased region" description="Low complexity" evidence="1">
    <location>
        <begin position="151"/>
        <end position="184"/>
    </location>
</feature>
<keyword evidence="5" id="KW-1185">Reference proteome</keyword>
<evidence type="ECO:0000256" key="3">
    <source>
        <dbReference type="SAM" id="SignalP"/>
    </source>
</evidence>
<dbReference type="AlphaFoldDB" id="A0A0L0NAD1"/>
<feature type="transmembrane region" description="Helical" evidence="2">
    <location>
        <begin position="190"/>
        <end position="214"/>
    </location>
</feature>
<keyword evidence="2" id="KW-1133">Transmembrane helix</keyword>
<organism evidence="4 5">
    <name type="scientific">Tolypocladium ophioglossoides (strain CBS 100239)</name>
    <name type="common">Snaketongue truffleclub</name>
    <name type="synonym">Elaphocordyceps ophioglossoides</name>
    <dbReference type="NCBI Taxonomy" id="1163406"/>
    <lineage>
        <taxon>Eukaryota</taxon>
        <taxon>Fungi</taxon>
        <taxon>Dikarya</taxon>
        <taxon>Ascomycota</taxon>
        <taxon>Pezizomycotina</taxon>
        <taxon>Sordariomycetes</taxon>
        <taxon>Hypocreomycetidae</taxon>
        <taxon>Hypocreales</taxon>
        <taxon>Ophiocordycipitaceae</taxon>
        <taxon>Tolypocladium</taxon>
    </lineage>
</organism>
<keyword evidence="3" id="KW-0732">Signal</keyword>
<feature type="region of interest" description="Disordered" evidence="1">
    <location>
        <begin position="151"/>
        <end position="185"/>
    </location>
</feature>
<dbReference type="OrthoDB" id="4869969at2759"/>
<dbReference type="STRING" id="1163406.A0A0L0NAD1"/>
<keyword evidence="2" id="KW-0472">Membrane</keyword>
<evidence type="ECO:0008006" key="6">
    <source>
        <dbReference type="Google" id="ProtNLM"/>
    </source>
</evidence>
<proteinExistence type="predicted"/>
<name>A0A0L0NAD1_TOLOC</name>
<feature type="signal peptide" evidence="3">
    <location>
        <begin position="1"/>
        <end position="27"/>
    </location>
</feature>
<evidence type="ECO:0000256" key="2">
    <source>
        <dbReference type="SAM" id="Phobius"/>
    </source>
</evidence>
<evidence type="ECO:0000256" key="1">
    <source>
        <dbReference type="SAM" id="MobiDB-lite"/>
    </source>
</evidence>
<evidence type="ECO:0000313" key="4">
    <source>
        <dbReference type="EMBL" id="KND91078.1"/>
    </source>
</evidence>
<evidence type="ECO:0000313" key="5">
    <source>
        <dbReference type="Proteomes" id="UP000036947"/>
    </source>
</evidence>